<dbReference type="InterPro" id="IPR020546">
    <property type="entry name" value="ATP_synth_F1_dsu/esu_N"/>
</dbReference>
<evidence type="ECO:0000256" key="4">
    <source>
        <dbReference type="ARBA" id="ARBA00014480"/>
    </source>
</evidence>
<dbReference type="InterPro" id="IPR024037">
    <property type="entry name" value="Alt_ATP_synth_F1_esu"/>
</dbReference>
<evidence type="ECO:0000256" key="8">
    <source>
        <dbReference type="ARBA" id="ARBA00023196"/>
    </source>
</evidence>
<dbReference type="Gene3D" id="2.60.15.10">
    <property type="entry name" value="F0F1 ATP synthase delta/epsilon subunit, N-terminal"/>
    <property type="match status" value="1"/>
</dbReference>
<sequence length="134" mass="14771">MVPMKMNLKVLLPYGIFAEKTGVSRIVAETQAGAFGLLPHRLDCVAALMPGILTYETEAEGEVFVAVDEGVLVKAGPDVLVSVRRALAGADLKQLRNQVEQEFLTLDEHERSLRSVMAKLESGFLRRFASFKHD</sequence>
<dbReference type="InterPro" id="IPR001469">
    <property type="entry name" value="ATP_synth_F1_dsu/esu"/>
</dbReference>
<keyword evidence="5 11" id="KW-0813">Transport</keyword>
<name>A0ABW2A485_9GAMM</name>
<comment type="caution">
    <text evidence="13">The sequence shown here is derived from an EMBL/GenBank/DDBJ whole genome shotgun (WGS) entry which is preliminary data.</text>
</comment>
<keyword evidence="6 11" id="KW-0406">Ion transport</keyword>
<dbReference type="InterPro" id="IPR036771">
    <property type="entry name" value="ATPsynth_dsu/esu_N"/>
</dbReference>
<dbReference type="RefSeq" id="WP_379910580.1">
    <property type="nucleotide sequence ID" value="NZ_JBHSWE010000001.1"/>
</dbReference>
<keyword evidence="7 11" id="KW-0472">Membrane</keyword>
<keyword evidence="11" id="KW-1003">Cell membrane</keyword>
<reference evidence="14" key="1">
    <citation type="journal article" date="2019" name="Int. J. Syst. Evol. Microbiol.">
        <title>The Global Catalogue of Microorganisms (GCM) 10K type strain sequencing project: providing services to taxonomists for standard genome sequencing and annotation.</title>
        <authorList>
            <consortium name="The Broad Institute Genomics Platform"/>
            <consortium name="The Broad Institute Genome Sequencing Center for Infectious Disease"/>
            <person name="Wu L."/>
            <person name="Ma J."/>
        </authorList>
    </citation>
    <scope>NUCLEOTIDE SEQUENCE [LARGE SCALE GENOMIC DNA]</scope>
    <source>
        <strain evidence="14">NBRC 111756</strain>
    </source>
</reference>
<keyword evidence="11" id="KW-0375">Hydrogen ion transport</keyword>
<comment type="subunit">
    <text evidence="11">F-type ATPases have 2 components, CF(1) - the catalytic core - and CF(0) - the membrane proton channel. CF(1) has five subunits: alpha(3), beta(3), gamma(1), delta(1), epsilon(1). CF(0) has three main subunits: a, b and c.</text>
</comment>
<evidence type="ECO:0000256" key="5">
    <source>
        <dbReference type="ARBA" id="ARBA00022448"/>
    </source>
</evidence>
<comment type="similarity">
    <text evidence="3 11">Belongs to the ATPase epsilon chain family.</text>
</comment>
<dbReference type="CDD" id="cd12152">
    <property type="entry name" value="F1-ATPase_delta"/>
    <property type="match status" value="1"/>
</dbReference>
<dbReference type="Pfam" id="PF02823">
    <property type="entry name" value="ATP-synt_DE_N"/>
    <property type="match status" value="1"/>
</dbReference>
<dbReference type="HAMAP" id="MF_00530">
    <property type="entry name" value="ATP_synth_epsil_bac"/>
    <property type="match status" value="1"/>
</dbReference>
<dbReference type="EMBL" id="JBHSWE010000001">
    <property type="protein sequence ID" value="MFC6672119.1"/>
    <property type="molecule type" value="Genomic_DNA"/>
</dbReference>
<evidence type="ECO:0000256" key="7">
    <source>
        <dbReference type="ARBA" id="ARBA00023136"/>
    </source>
</evidence>
<protein>
    <recommendedName>
        <fullName evidence="4 11">ATP synthase epsilon chain</fullName>
    </recommendedName>
    <alternativeName>
        <fullName evidence="10 11">ATP synthase F1 sector epsilon subunit</fullName>
    </alternativeName>
    <alternativeName>
        <fullName evidence="9 11">F-ATPase epsilon subunit</fullName>
    </alternativeName>
</protein>
<comment type="function">
    <text evidence="1 11">Produces ATP from ADP in the presence of a proton gradient across the membrane.</text>
</comment>
<organism evidence="13 14">
    <name type="scientific">Marinobacterium aestuariivivens</name>
    <dbReference type="NCBI Taxonomy" id="1698799"/>
    <lineage>
        <taxon>Bacteria</taxon>
        <taxon>Pseudomonadati</taxon>
        <taxon>Pseudomonadota</taxon>
        <taxon>Gammaproteobacteria</taxon>
        <taxon>Oceanospirillales</taxon>
        <taxon>Oceanospirillaceae</taxon>
        <taxon>Marinobacterium</taxon>
    </lineage>
</organism>
<gene>
    <name evidence="11" type="primary">atpC</name>
    <name evidence="13" type="ORF">ACFQDL_20160</name>
</gene>
<keyword evidence="11" id="KW-0066">ATP synthesis</keyword>
<evidence type="ECO:0000256" key="1">
    <source>
        <dbReference type="ARBA" id="ARBA00003543"/>
    </source>
</evidence>
<proteinExistence type="inferred from homology"/>
<evidence type="ECO:0000256" key="6">
    <source>
        <dbReference type="ARBA" id="ARBA00023065"/>
    </source>
</evidence>
<evidence type="ECO:0000256" key="10">
    <source>
        <dbReference type="ARBA" id="ARBA00031795"/>
    </source>
</evidence>
<feature type="domain" description="ATP synthase F1 complex delta/epsilon subunit N-terminal" evidence="12">
    <location>
        <begin position="6"/>
        <end position="86"/>
    </location>
</feature>
<keyword evidence="14" id="KW-1185">Reference proteome</keyword>
<evidence type="ECO:0000313" key="13">
    <source>
        <dbReference type="EMBL" id="MFC6672119.1"/>
    </source>
</evidence>
<evidence type="ECO:0000256" key="3">
    <source>
        <dbReference type="ARBA" id="ARBA00005712"/>
    </source>
</evidence>
<accession>A0ABW2A485</accession>
<dbReference type="SUPFAM" id="SSF51344">
    <property type="entry name" value="Epsilon subunit of F1F0-ATP synthase N-terminal domain"/>
    <property type="match status" value="1"/>
</dbReference>
<keyword evidence="8 11" id="KW-0139">CF(1)</keyword>
<evidence type="ECO:0000256" key="9">
    <source>
        <dbReference type="ARBA" id="ARBA00030215"/>
    </source>
</evidence>
<dbReference type="NCBIfam" id="TIGR03166">
    <property type="entry name" value="alt_F1F0_F1_eps"/>
    <property type="match status" value="1"/>
</dbReference>
<evidence type="ECO:0000259" key="12">
    <source>
        <dbReference type="Pfam" id="PF02823"/>
    </source>
</evidence>
<evidence type="ECO:0000256" key="11">
    <source>
        <dbReference type="HAMAP-Rule" id="MF_00530"/>
    </source>
</evidence>
<comment type="subcellular location">
    <subcellularLocation>
        <location evidence="11">Cell membrane</location>
        <topology evidence="11">Peripheral membrane protein</topology>
    </subcellularLocation>
    <subcellularLocation>
        <location evidence="2">Endomembrane system</location>
        <topology evidence="2">Peripheral membrane protein</topology>
    </subcellularLocation>
</comment>
<evidence type="ECO:0000313" key="14">
    <source>
        <dbReference type="Proteomes" id="UP001596422"/>
    </source>
</evidence>
<dbReference type="Proteomes" id="UP001596422">
    <property type="component" value="Unassembled WGS sequence"/>
</dbReference>
<dbReference type="NCBIfam" id="NF004871">
    <property type="entry name" value="PRK06228.1"/>
    <property type="match status" value="1"/>
</dbReference>
<evidence type="ECO:0000256" key="2">
    <source>
        <dbReference type="ARBA" id="ARBA00004184"/>
    </source>
</evidence>